<dbReference type="CDD" id="cd02440">
    <property type="entry name" value="AdoMet_MTases"/>
    <property type="match status" value="1"/>
</dbReference>
<proteinExistence type="predicted"/>
<name>A0AAD4Q4U3_9EURO</name>
<dbReference type="Pfam" id="PF08241">
    <property type="entry name" value="Methyltransf_11"/>
    <property type="match status" value="1"/>
</dbReference>
<dbReference type="PANTHER" id="PTHR43591">
    <property type="entry name" value="METHYLTRANSFERASE"/>
    <property type="match status" value="1"/>
</dbReference>
<dbReference type="Gene3D" id="3.40.50.150">
    <property type="entry name" value="Vaccinia Virus protein VP39"/>
    <property type="match status" value="1"/>
</dbReference>
<comment type="caution">
    <text evidence="2">The sequence shown here is derived from an EMBL/GenBank/DDBJ whole genome shotgun (WGS) entry which is preliminary data.</text>
</comment>
<dbReference type="InterPro" id="IPR013216">
    <property type="entry name" value="Methyltransf_11"/>
</dbReference>
<evidence type="ECO:0000313" key="3">
    <source>
        <dbReference type="Proteomes" id="UP001201262"/>
    </source>
</evidence>
<dbReference type="GO" id="GO:0032259">
    <property type="term" value="P:methylation"/>
    <property type="evidence" value="ECO:0007669"/>
    <property type="project" value="UniProtKB-KW"/>
</dbReference>
<evidence type="ECO:0000313" key="2">
    <source>
        <dbReference type="EMBL" id="KAH8703626.1"/>
    </source>
</evidence>
<dbReference type="SUPFAM" id="SSF53335">
    <property type="entry name" value="S-adenosyl-L-methionine-dependent methyltransferases"/>
    <property type="match status" value="1"/>
</dbReference>
<accession>A0AAD4Q4U3</accession>
<dbReference type="GeneID" id="70243885"/>
<dbReference type="PANTHER" id="PTHR43591:SF24">
    <property type="entry name" value="2-METHOXY-6-POLYPRENYL-1,4-BENZOQUINOL METHYLASE, MITOCHONDRIAL"/>
    <property type="match status" value="1"/>
</dbReference>
<keyword evidence="3" id="KW-1185">Reference proteome</keyword>
<dbReference type="RefSeq" id="XP_046076644.1">
    <property type="nucleotide sequence ID" value="XM_046213598.1"/>
</dbReference>
<keyword evidence="2" id="KW-0808">Transferase</keyword>
<dbReference type="GO" id="GO:0008757">
    <property type="term" value="F:S-adenosylmethionine-dependent methyltransferase activity"/>
    <property type="evidence" value="ECO:0007669"/>
    <property type="project" value="InterPro"/>
</dbReference>
<evidence type="ECO:0000259" key="1">
    <source>
        <dbReference type="Pfam" id="PF08241"/>
    </source>
</evidence>
<organism evidence="2 3">
    <name type="scientific">Talaromyces proteolyticus</name>
    <dbReference type="NCBI Taxonomy" id="1131652"/>
    <lineage>
        <taxon>Eukaryota</taxon>
        <taxon>Fungi</taxon>
        <taxon>Dikarya</taxon>
        <taxon>Ascomycota</taxon>
        <taxon>Pezizomycotina</taxon>
        <taxon>Eurotiomycetes</taxon>
        <taxon>Eurotiomycetidae</taxon>
        <taxon>Eurotiales</taxon>
        <taxon>Trichocomaceae</taxon>
        <taxon>Talaromyces</taxon>
        <taxon>Talaromyces sect. Bacilispori</taxon>
    </lineage>
</organism>
<sequence length="289" mass="31794">MALNKIQSSEWDKTSSEYSKTPIQGPLIYPCNRMLAKMDAVSSFSSATAILDVGCGPGTVETLLINGYGNKISPSARLIASDYSKGMVDATRIRKEDTIAAGQDVGNCWARLETQVMNAQDLSDVQSNSLSHVIGSLVYFMIPDPRKGLLEAHRVLKEGGVFACTSWTMTIEWTTFVILAAKRAKPDLDFDFTKGIMLEQWTNTEGVKGELEAAGFHSVHSEYVEFDWKLEDPVKHANNMVRSANPGLQPALKQLSEVELDRCCEEYIKIVEEHGNVCKGVAVLGVGRK</sequence>
<keyword evidence="2" id="KW-0489">Methyltransferase</keyword>
<feature type="domain" description="Methyltransferase type 11" evidence="1">
    <location>
        <begin position="51"/>
        <end position="164"/>
    </location>
</feature>
<reference evidence="2" key="1">
    <citation type="submission" date="2021-12" db="EMBL/GenBank/DDBJ databases">
        <title>Convergent genome expansion in fungi linked to evolution of root-endophyte symbiosis.</title>
        <authorList>
            <consortium name="DOE Joint Genome Institute"/>
            <person name="Ke Y.-H."/>
            <person name="Bonito G."/>
            <person name="Liao H.-L."/>
            <person name="Looney B."/>
            <person name="Rojas-Flechas A."/>
            <person name="Nash J."/>
            <person name="Hameed K."/>
            <person name="Schadt C."/>
            <person name="Martin F."/>
            <person name="Crous P.W."/>
            <person name="Miettinen O."/>
            <person name="Magnuson J.K."/>
            <person name="Labbe J."/>
            <person name="Jacobson D."/>
            <person name="Doktycz M.J."/>
            <person name="Veneault-Fourrey C."/>
            <person name="Kuo A."/>
            <person name="Mondo S."/>
            <person name="Calhoun S."/>
            <person name="Riley R."/>
            <person name="Ohm R."/>
            <person name="LaButti K."/>
            <person name="Andreopoulos B."/>
            <person name="Pangilinan J."/>
            <person name="Nolan M."/>
            <person name="Tritt A."/>
            <person name="Clum A."/>
            <person name="Lipzen A."/>
            <person name="Daum C."/>
            <person name="Barry K."/>
            <person name="Grigoriev I.V."/>
            <person name="Vilgalys R."/>
        </authorList>
    </citation>
    <scope>NUCLEOTIDE SEQUENCE</scope>
    <source>
        <strain evidence="2">PMI_201</strain>
    </source>
</reference>
<gene>
    <name evidence="2" type="ORF">BGW36DRAFT_355041</name>
</gene>
<dbReference type="AlphaFoldDB" id="A0AAD4Q4U3"/>
<protein>
    <submittedName>
        <fullName evidence="2">Methyltransferase family protein</fullName>
    </submittedName>
</protein>
<dbReference type="InterPro" id="IPR029063">
    <property type="entry name" value="SAM-dependent_MTases_sf"/>
</dbReference>
<dbReference type="Proteomes" id="UP001201262">
    <property type="component" value="Unassembled WGS sequence"/>
</dbReference>
<dbReference type="EMBL" id="JAJTJA010000002">
    <property type="protein sequence ID" value="KAH8703626.1"/>
    <property type="molecule type" value="Genomic_DNA"/>
</dbReference>